<organism evidence="3 4">
    <name type="scientific">Campylobacter hyointestinalis subsp. hyointestinalis</name>
    <dbReference type="NCBI Taxonomy" id="91352"/>
    <lineage>
        <taxon>Bacteria</taxon>
        <taxon>Pseudomonadati</taxon>
        <taxon>Campylobacterota</taxon>
        <taxon>Epsilonproteobacteria</taxon>
        <taxon>Campylobacterales</taxon>
        <taxon>Campylobacteraceae</taxon>
        <taxon>Campylobacter</taxon>
    </lineage>
</organism>
<dbReference type="Proteomes" id="UP000052257">
    <property type="component" value="Unassembled WGS sequence"/>
</dbReference>
<dbReference type="EMBL" id="FAUW01000003">
    <property type="protein sequence ID" value="CUU83256.1"/>
    <property type="molecule type" value="Genomic_DNA"/>
</dbReference>
<name>A0A9W5ET47_CAMHY</name>
<dbReference type="PROSITE" id="PS51257">
    <property type="entry name" value="PROKAR_LIPOPROTEIN"/>
    <property type="match status" value="1"/>
</dbReference>
<proteinExistence type="predicted"/>
<evidence type="ECO:0000256" key="1">
    <source>
        <dbReference type="SAM" id="MobiDB-lite"/>
    </source>
</evidence>
<gene>
    <name evidence="3" type="ORF">ERS739220_01411</name>
</gene>
<dbReference type="GeneID" id="29474316"/>
<keyword evidence="2" id="KW-0732">Signal</keyword>
<evidence type="ECO:0000256" key="2">
    <source>
        <dbReference type="SAM" id="SignalP"/>
    </source>
</evidence>
<feature type="region of interest" description="Disordered" evidence="1">
    <location>
        <begin position="225"/>
        <end position="247"/>
    </location>
</feature>
<sequence>MRKIFLTKFLITVTAIVFSGCGASSMPSPETLKKSSIEDFLEGQGFEWNEEKEFYELQATKNRVLDKDGNWTNDFKELYKQRFTEYCHSKGGKIESIETLQNRVYPISKKSSKASTMIYSKLNANIKNWEKIEKLCTVNDLPFFGYSFSSTSLDVSRGGVDRYNVDAKAYQYNDLYRKAVKVGIYANEWWNIEAYAVPIKLQDFEEAKLFISSYLKHNHFEEDKKAQQPAIQTDKNYTTPSSGFRRF</sequence>
<accession>A0A9W5ET47</accession>
<dbReference type="AlphaFoldDB" id="A0A9W5ET47"/>
<feature type="signal peptide" evidence="2">
    <location>
        <begin position="1"/>
        <end position="19"/>
    </location>
</feature>
<protein>
    <recommendedName>
        <fullName evidence="5">Lipoprotein</fullName>
    </recommendedName>
</protein>
<evidence type="ECO:0008006" key="5">
    <source>
        <dbReference type="Google" id="ProtNLM"/>
    </source>
</evidence>
<reference evidence="3 4" key="1">
    <citation type="submission" date="2015-11" db="EMBL/GenBank/DDBJ databases">
        <authorList>
            <consortium name="Pathogen Informatics"/>
        </authorList>
    </citation>
    <scope>NUCLEOTIDE SEQUENCE [LARGE SCALE GENOMIC DNA]</scope>
    <source>
        <strain evidence="3 4">006A-0191</strain>
    </source>
</reference>
<feature type="compositionally biased region" description="Polar residues" evidence="1">
    <location>
        <begin position="229"/>
        <end position="247"/>
    </location>
</feature>
<dbReference type="RefSeq" id="WP_059427520.1">
    <property type="nucleotide sequence ID" value="NZ_FAUT01000001.1"/>
</dbReference>
<comment type="caution">
    <text evidence="3">The sequence shown here is derived from an EMBL/GenBank/DDBJ whole genome shotgun (WGS) entry which is preliminary data.</text>
</comment>
<evidence type="ECO:0000313" key="4">
    <source>
        <dbReference type="Proteomes" id="UP000052257"/>
    </source>
</evidence>
<feature type="chain" id="PRO_5040855908" description="Lipoprotein" evidence="2">
    <location>
        <begin position="20"/>
        <end position="247"/>
    </location>
</feature>
<evidence type="ECO:0000313" key="3">
    <source>
        <dbReference type="EMBL" id="CUU83256.1"/>
    </source>
</evidence>